<accession>A0AAE3R5A5</accession>
<dbReference type="InterPro" id="IPR011050">
    <property type="entry name" value="Pectin_lyase_fold/virulence"/>
</dbReference>
<keyword evidence="2 4" id="KW-0378">Hydrolase</keyword>
<comment type="similarity">
    <text evidence="1">Belongs to the pectinesterase family.</text>
</comment>
<gene>
    <name evidence="6" type="ORF">QNI22_25585</name>
</gene>
<name>A0AAE3R5A5_9BACT</name>
<dbReference type="RefSeq" id="WP_314514940.1">
    <property type="nucleotide sequence ID" value="NZ_JASJOU010000010.1"/>
</dbReference>
<keyword evidence="3 4" id="KW-0063">Aspartyl esterase</keyword>
<dbReference type="EC" id="3.1.1.11" evidence="4"/>
<dbReference type="GO" id="GO:0045490">
    <property type="term" value="P:pectin catabolic process"/>
    <property type="evidence" value="ECO:0007669"/>
    <property type="project" value="UniProtKB-UniRule"/>
</dbReference>
<feature type="signal peptide" evidence="4">
    <location>
        <begin position="1"/>
        <end position="20"/>
    </location>
</feature>
<dbReference type="PANTHER" id="PTHR31321">
    <property type="entry name" value="ACYL-COA THIOESTER HYDROLASE YBHC-RELATED"/>
    <property type="match status" value="1"/>
</dbReference>
<keyword evidence="7" id="KW-1185">Reference proteome</keyword>
<dbReference type="PROSITE" id="PS00800">
    <property type="entry name" value="PECTINESTERASE_1"/>
    <property type="match status" value="1"/>
</dbReference>
<dbReference type="GO" id="GO:0030599">
    <property type="term" value="F:pectinesterase activity"/>
    <property type="evidence" value="ECO:0007669"/>
    <property type="project" value="UniProtKB-UniRule"/>
</dbReference>
<comment type="caution">
    <text evidence="6">The sequence shown here is derived from an EMBL/GenBank/DDBJ whole genome shotgun (WGS) entry which is preliminary data.</text>
</comment>
<dbReference type="AlphaFoldDB" id="A0AAE3R5A5"/>
<evidence type="ECO:0000313" key="6">
    <source>
        <dbReference type="EMBL" id="MDJ1504059.1"/>
    </source>
</evidence>
<comment type="catalytic activity">
    <reaction evidence="4">
        <text>[(1-&gt;4)-alpha-D-galacturonosyl methyl ester](n) + n H2O = [(1-&gt;4)-alpha-D-galacturonosyl](n) + n methanol + n H(+)</text>
        <dbReference type="Rhea" id="RHEA:22380"/>
        <dbReference type="Rhea" id="RHEA-COMP:14570"/>
        <dbReference type="Rhea" id="RHEA-COMP:14573"/>
        <dbReference type="ChEBI" id="CHEBI:15377"/>
        <dbReference type="ChEBI" id="CHEBI:15378"/>
        <dbReference type="ChEBI" id="CHEBI:17790"/>
        <dbReference type="ChEBI" id="CHEBI:140522"/>
        <dbReference type="ChEBI" id="CHEBI:140523"/>
        <dbReference type="EC" id="3.1.1.11"/>
    </reaction>
</comment>
<evidence type="ECO:0000256" key="1">
    <source>
        <dbReference type="ARBA" id="ARBA00008891"/>
    </source>
</evidence>
<dbReference type="InterPro" id="IPR012334">
    <property type="entry name" value="Pectin_lyas_fold"/>
</dbReference>
<dbReference type="Pfam" id="PF01095">
    <property type="entry name" value="Pectinesterase"/>
    <property type="match status" value="1"/>
</dbReference>
<sequence length="361" mass="40601">MKGFLCMVLLLCGIMGSASGQRIVVAQDGSGKFRNIQDAINSLDTLSQTERVVFIKNGVYNEKLFITRSYVRLQGESEKGVIIQTSLPRDVWRCANPDDWGAATVNVKGHDLTFENLTILNTYGFTATKDTVVNCVGESGQNSGTKKAYALPREANEPEGSKIVRKNGHQFSMRSFPGAIRLVFKNCTLRAGGGDTVSPWDVEAGMYYFQNCTMEGDVDFYCPRGWAYAEECRFICHNLNAAIWHDGSSNASCKTVLKDCVFEGDPGFKLGRFHREAQFYLINCQFAETMADADIYWVTSAPKPLQWGKRVYYYNCHRKGGDFIWHADNLQTASVSLKQITPEWTFDGKWNPLKNKSRQKN</sequence>
<keyword evidence="4" id="KW-0732">Signal</keyword>
<dbReference type="PANTHER" id="PTHR31321:SF57">
    <property type="entry name" value="PECTINESTERASE 53-RELATED"/>
    <property type="match status" value="1"/>
</dbReference>
<dbReference type="GO" id="GO:0009279">
    <property type="term" value="C:cell outer membrane"/>
    <property type="evidence" value="ECO:0007669"/>
    <property type="project" value="TreeGrafter"/>
</dbReference>
<evidence type="ECO:0000256" key="3">
    <source>
        <dbReference type="ARBA" id="ARBA00023085"/>
    </source>
</evidence>
<dbReference type="SUPFAM" id="SSF51126">
    <property type="entry name" value="Pectin lyase-like"/>
    <property type="match status" value="1"/>
</dbReference>
<dbReference type="InterPro" id="IPR000070">
    <property type="entry name" value="Pectinesterase_cat"/>
</dbReference>
<dbReference type="InterPro" id="IPR018040">
    <property type="entry name" value="Pectinesterase_Tyr_AS"/>
</dbReference>
<proteinExistence type="inferred from homology"/>
<evidence type="ECO:0000313" key="7">
    <source>
        <dbReference type="Proteomes" id="UP001232063"/>
    </source>
</evidence>
<dbReference type="Gene3D" id="2.160.20.10">
    <property type="entry name" value="Single-stranded right-handed beta-helix, Pectin lyase-like"/>
    <property type="match status" value="1"/>
</dbReference>
<dbReference type="EMBL" id="JASJOU010000010">
    <property type="protein sequence ID" value="MDJ1504059.1"/>
    <property type="molecule type" value="Genomic_DNA"/>
</dbReference>
<dbReference type="GO" id="GO:0042545">
    <property type="term" value="P:cell wall modification"/>
    <property type="evidence" value="ECO:0007669"/>
    <property type="project" value="UniProtKB-UniRule"/>
</dbReference>
<reference evidence="6" key="1">
    <citation type="submission" date="2023-05" db="EMBL/GenBank/DDBJ databases">
        <authorList>
            <person name="Zhang X."/>
        </authorList>
    </citation>
    <scope>NUCLEOTIDE SEQUENCE</scope>
    <source>
        <strain evidence="6">BD1B2-1</strain>
    </source>
</reference>
<dbReference type="Proteomes" id="UP001232063">
    <property type="component" value="Unassembled WGS sequence"/>
</dbReference>
<organism evidence="6 7">
    <name type="scientific">Xanthocytophaga agilis</name>
    <dbReference type="NCBI Taxonomy" id="3048010"/>
    <lineage>
        <taxon>Bacteria</taxon>
        <taxon>Pseudomonadati</taxon>
        <taxon>Bacteroidota</taxon>
        <taxon>Cytophagia</taxon>
        <taxon>Cytophagales</taxon>
        <taxon>Rhodocytophagaceae</taxon>
        <taxon>Xanthocytophaga</taxon>
    </lineage>
</organism>
<comment type="pathway">
    <text evidence="4">Glycan metabolism; pectin degradation; 2-dehydro-3-deoxy-D-gluconate from pectin: step 1/5.</text>
</comment>
<feature type="chain" id="PRO_5041776548" description="Pectinesterase" evidence="4">
    <location>
        <begin position="21"/>
        <end position="361"/>
    </location>
</feature>
<evidence type="ECO:0000256" key="4">
    <source>
        <dbReference type="RuleBase" id="RU000589"/>
    </source>
</evidence>
<feature type="domain" description="Pectinesterase catalytic" evidence="5">
    <location>
        <begin position="23"/>
        <end position="127"/>
    </location>
</feature>
<evidence type="ECO:0000259" key="5">
    <source>
        <dbReference type="Pfam" id="PF01095"/>
    </source>
</evidence>
<protein>
    <recommendedName>
        <fullName evidence="4">Pectinesterase</fullName>
        <ecNumber evidence="4">3.1.1.11</ecNumber>
    </recommendedName>
</protein>
<evidence type="ECO:0000256" key="2">
    <source>
        <dbReference type="ARBA" id="ARBA00022801"/>
    </source>
</evidence>